<organism evidence="2 3">
    <name type="scientific">Pleurodeles waltl</name>
    <name type="common">Iberian ribbed newt</name>
    <dbReference type="NCBI Taxonomy" id="8319"/>
    <lineage>
        <taxon>Eukaryota</taxon>
        <taxon>Metazoa</taxon>
        <taxon>Chordata</taxon>
        <taxon>Craniata</taxon>
        <taxon>Vertebrata</taxon>
        <taxon>Euteleostomi</taxon>
        <taxon>Amphibia</taxon>
        <taxon>Batrachia</taxon>
        <taxon>Caudata</taxon>
        <taxon>Salamandroidea</taxon>
        <taxon>Salamandridae</taxon>
        <taxon>Pleurodelinae</taxon>
        <taxon>Pleurodeles</taxon>
    </lineage>
</organism>
<name>A0AAV7VQH0_PLEWA</name>
<gene>
    <name evidence="2" type="ORF">NDU88_006900</name>
</gene>
<evidence type="ECO:0000313" key="3">
    <source>
        <dbReference type="Proteomes" id="UP001066276"/>
    </source>
</evidence>
<keyword evidence="3" id="KW-1185">Reference proteome</keyword>
<dbReference type="AlphaFoldDB" id="A0AAV7VQH0"/>
<feature type="region of interest" description="Disordered" evidence="1">
    <location>
        <begin position="1"/>
        <end position="53"/>
    </location>
</feature>
<dbReference type="Proteomes" id="UP001066276">
    <property type="component" value="Chromosome 2_1"/>
</dbReference>
<comment type="caution">
    <text evidence="2">The sequence shown here is derived from an EMBL/GenBank/DDBJ whole genome shotgun (WGS) entry which is preliminary data.</text>
</comment>
<feature type="compositionally biased region" description="Basic and acidic residues" evidence="1">
    <location>
        <begin position="1"/>
        <end position="22"/>
    </location>
</feature>
<evidence type="ECO:0000313" key="2">
    <source>
        <dbReference type="EMBL" id="KAJ1203106.1"/>
    </source>
</evidence>
<protein>
    <submittedName>
        <fullName evidence="2">Uncharacterized protein</fullName>
    </submittedName>
</protein>
<sequence>MCGKERGEADLAGRPRRPDIRRRTGRAPGSIGRGPADLVRERSRPRDGGPGGLGGLCPWGLGGPFWAWACEGALTAELAAEQRGRPIAGPGRGARLG</sequence>
<feature type="compositionally biased region" description="Basic and acidic residues" evidence="1">
    <location>
        <begin position="38"/>
        <end position="47"/>
    </location>
</feature>
<reference evidence="2" key="1">
    <citation type="journal article" date="2022" name="bioRxiv">
        <title>Sequencing and chromosome-scale assembly of the giantPleurodeles waltlgenome.</title>
        <authorList>
            <person name="Brown T."/>
            <person name="Elewa A."/>
            <person name="Iarovenko S."/>
            <person name="Subramanian E."/>
            <person name="Araus A.J."/>
            <person name="Petzold A."/>
            <person name="Susuki M."/>
            <person name="Suzuki K.-i.T."/>
            <person name="Hayashi T."/>
            <person name="Toyoda A."/>
            <person name="Oliveira C."/>
            <person name="Osipova E."/>
            <person name="Leigh N.D."/>
            <person name="Simon A."/>
            <person name="Yun M.H."/>
        </authorList>
    </citation>
    <scope>NUCLEOTIDE SEQUENCE</scope>
    <source>
        <strain evidence="2">20211129_DDA</strain>
        <tissue evidence="2">Liver</tissue>
    </source>
</reference>
<dbReference type="EMBL" id="JANPWB010000003">
    <property type="protein sequence ID" value="KAJ1203106.1"/>
    <property type="molecule type" value="Genomic_DNA"/>
</dbReference>
<proteinExistence type="predicted"/>
<evidence type="ECO:0000256" key="1">
    <source>
        <dbReference type="SAM" id="MobiDB-lite"/>
    </source>
</evidence>
<accession>A0AAV7VQH0</accession>